<reference evidence="2" key="1">
    <citation type="submission" date="2025-08" db="UniProtKB">
        <authorList>
            <consortium name="Ensembl"/>
        </authorList>
    </citation>
    <scope>IDENTIFICATION</scope>
</reference>
<sequence>MAISQDGWAGLISGGSICVKFLLLRVALRLGFDPPCSPAVSRCPDGWVGYLGKCYYFSEAEGNWDFSQSNCSSFGASLFPHLSYRDRTTLFICLVSSLGQGLSLPACLCSARHNGALISAGAGTTPDVPSCHVPAQPLPSSSLCSSPSLPLSLSCLFPPRGTVYTESYPDWPLGVTAVPHSPI</sequence>
<dbReference type="Gene3D" id="3.10.100.10">
    <property type="entry name" value="Mannose-Binding Protein A, subunit A"/>
    <property type="match status" value="1"/>
</dbReference>
<dbReference type="PANTHER" id="PTHR45710:SF35">
    <property type="entry name" value="C-TYPE LECTIN DOMAIN FAMILY 2 MEMBER D"/>
    <property type="match status" value="1"/>
</dbReference>
<reference evidence="2" key="2">
    <citation type="submission" date="2025-09" db="UniProtKB">
        <authorList>
            <consortium name="Ensembl"/>
        </authorList>
    </citation>
    <scope>IDENTIFICATION</scope>
</reference>
<accession>A0A674IMM4</accession>
<protein>
    <recommendedName>
        <fullName evidence="4">C-type lectin domain-containing protein</fullName>
    </recommendedName>
</protein>
<dbReference type="PANTHER" id="PTHR45710">
    <property type="entry name" value="C-TYPE LECTIN DOMAIN-CONTAINING PROTEIN 180"/>
    <property type="match status" value="1"/>
</dbReference>
<evidence type="ECO:0008006" key="4">
    <source>
        <dbReference type="Google" id="ProtNLM"/>
    </source>
</evidence>
<dbReference type="AlphaFoldDB" id="A0A674IMM4"/>
<evidence type="ECO:0000256" key="1">
    <source>
        <dbReference type="SAM" id="SignalP"/>
    </source>
</evidence>
<organism evidence="2 3">
    <name type="scientific">Terrapene triunguis</name>
    <name type="common">Three-toed box turtle</name>
    <dbReference type="NCBI Taxonomy" id="2587831"/>
    <lineage>
        <taxon>Eukaryota</taxon>
        <taxon>Metazoa</taxon>
        <taxon>Chordata</taxon>
        <taxon>Craniata</taxon>
        <taxon>Vertebrata</taxon>
        <taxon>Euteleostomi</taxon>
        <taxon>Archelosauria</taxon>
        <taxon>Testudinata</taxon>
        <taxon>Testudines</taxon>
        <taxon>Cryptodira</taxon>
        <taxon>Durocryptodira</taxon>
        <taxon>Testudinoidea</taxon>
        <taxon>Emydidae</taxon>
        <taxon>Terrapene</taxon>
    </lineage>
</organism>
<feature type="chain" id="PRO_5025528042" description="C-type lectin domain-containing protein" evidence="1">
    <location>
        <begin position="30"/>
        <end position="183"/>
    </location>
</feature>
<dbReference type="InterPro" id="IPR016187">
    <property type="entry name" value="CTDL_fold"/>
</dbReference>
<evidence type="ECO:0000313" key="3">
    <source>
        <dbReference type="Proteomes" id="UP000472274"/>
    </source>
</evidence>
<keyword evidence="3" id="KW-1185">Reference proteome</keyword>
<feature type="signal peptide" evidence="1">
    <location>
        <begin position="1"/>
        <end position="29"/>
    </location>
</feature>
<dbReference type="Proteomes" id="UP000472274">
    <property type="component" value="Unplaced"/>
</dbReference>
<dbReference type="GeneTree" id="ENSGT01030000235304"/>
<dbReference type="Ensembl" id="ENSTMTT00000011082.1">
    <property type="protein sequence ID" value="ENSTMTP00000010721.1"/>
    <property type="gene ID" value="ENSTMTG00000007773.1"/>
</dbReference>
<keyword evidence="1" id="KW-0732">Signal</keyword>
<dbReference type="InterPro" id="IPR050828">
    <property type="entry name" value="C-type_lectin/matrix_domain"/>
</dbReference>
<evidence type="ECO:0000313" key="2">
    <source>
        <dbReference type="Ensembl" id="ENSTMTP00000010721.1"/>
    </source>
</evidence>
<dbReference type="InParanoid" id="A0A674IMM4"/>
<proteinExistence type="predicted"/>
<dbReference type="SUPFAM" id="SSF56436">
    <property type="entry name" value="C-type lectin-like"/>
    <property type="match status" value="1"/>
</dbReference>
<name>A0A674IMM4_9SAUR</name>
<dbReference type="InterPro" id="IPR016186">
    <property type="entry name" value="C-type_lectin-like/link_sf"/>
</dbReference>